<dbReference type="Gene3D" id="3.30.530.20">
    <property type="match status" value="1"/>
</dbReference>
<dbReference type="AlphaFoldDB" id="A0A7J5BV74"/>
<dbReference type="OrthoDB" id="9786557at2"/>
<dbReference type="RefSeq" id="WP_158040181.1">
    <property type="nucleotide sequence ID" value="NZ_JACCFV010000001.1"/>
</dbReference>
<dbReference type="EMBL" id="WBJZ01000007">
    <property type="protein sequence ID" value="KAB1658024.1"/>
    <property type="molecule type" value="Genomic_DNA"/>
</dbReference>
<gene>
    <name evidence="3" type="ORF">F8O01_07100</name>
</gene>
<organism evidence="3 4">
    <name type="scientific">Pseudoclavibacter chungangensis</name>
    <dbReference type="NCBI Taxonomy" id="587635"/>
    <lineage>
        <taxon>Bacteria</taxon>
        <taxon>Bacillati</taxon>
        <taxon>Actinomycetota</taxon>
        <taxon>Actinomycetes</taxon>
        <taxon>Micrococcales</taxon>
        <taxon>Microbacteriaceae</taxon>
        <taxon>Pseudoclavibacter</taxon>
    </lineage>
</organism>
<protein>
    <submittedName>
        <fullName evidence="3">ATPase</fullName>
    </submittedName>
</protein>
<evidence type="ECO:0000313" key="4">
    <source>
        <dbReference type="Proteomes" id="UP000467240"/>
    </source>
</evidence>
<keyword evidence="4" id="KW-1185">Reference proteome</keyword>
<proteinExistence type="inferred from homology"/>
<comment type="caution">
    <text evidence="3">The sequence shown here is derived from an EMBL/GenBank/DDBJ whole genome shotgun (WGS) entry which is preliminary data.</text>
</comment>
<sequence>MSRTDTASVLVHAPRSDVFRALLDPDARSAWLPPPGAHATMERFDATDGGGYRMVLRFDEAGGGKSTDDTDVVEAEFAEIVTDRRVVERIEFASDDPRFAGTMTMTWALSGTEDRTIITVRATDVPDGIDAGEHSRALTTSLEQLAAHVRAAADAS</sequence>
<dbReference type="Pfam" id="PF08327">
    <property type="entry name" value="AHSA1"/>
    <property type="match status" value="1"/>
</dbReference>
<dbReference type="InterPro" id="IPR023393">
    <property type="entry name" value="START-like_dom_sf"/>
</dbReference>
<evidence type="ECO:0000259" key="2">
    <source>
        <dbReference type="Pfam" id="PF08327"/>
    </source>
</evidence>
<dbReference type="SUPFAM" id="SSF55961">
    <property type="entry name" value="Bet v1-like"/>
    <property type="match status" value="1"/>
</dbReference>
<evidence type="ECO:0000256" key="1">
    <source>
        <dbReference type="ARBA" id="ARBA00006817"/>
    </source>
</evidence>
<evidence type="ECO:0000313" key="3">
    <source>
        <dbReference type="EMBL" id="KAB1658024.1"/>
    </source>
</evidence>
<feature type="domain" description="Activator of Hsp90 ATPase homologue 1/2-like C-terminal" evidence="2">
    <location>
        <begin position="13"/>
        <end position="149"/>
    </location>
</feature>
<comment type="similarity">
    <text evidence="1">Belongs to the AHA1 family.</text>
</comment>
<reference evidence="3 4" key="1">
    <citation type="submission" date="2019-09" db="EMBL/GenBank/DDBJ databases">
        <title>Phylogeny of genus Pseudoclavibacter and closely related genus.</title>
        <authorList>
            <person name="Li Y."/>
        </authorList>
    </citation>
    <scope>NUCLEOTIDE SEQUENCE [LARGE SCALE GENOMIC DNA]</scope>
    <source>
        <strain evidence="3 4">DSM 23821</strain>
    </source>
</reference>
<dbReference type="InterPro" id="IPR013538">
    <property type="entry name" value="ASHA1/2-like_C"/>
</dbReference>
<accession>A0A7J5BV74</accession>
<dbReference type="Proteomes" id="UP000467240">
    <property type="component" value="Unassembled WGS sequence"/>
</dbReference>
<name>A0A7J5BV74_9MICO</name>